<dbReference type="EMBL" id="CP023315">
    <property type="protein sequence ID" value="ATC32950.1"/>
    <property type="molecule type" value="Genomic_DNA"/>
</dbReference>
<proteinExistence type="predicted"/>
<accession>A0A290MX38</accession>
<evidence type="ECO:0000313" key="1">
    <source>
        <dbReference type="EMBL" id="ATC32950.1"/>
    </source>
</evidence>
<name>A0A290MX38_CAUVI</name>
<protein>
    <submittedName>
        <fullName evidence="1">Uncharacterized protein</fullName>
    </submittedName>
</protein>
<sequence length="163" mass="17303">MRASEKTGTRLWPRVVRQDASETWTAWAAGLAAGLARSVLGVTLGLGVSGAENLAFLAGATLGGQSFGFEGGLRLNGGLLRLGDRLLGVGARLQARRPDRVELHRPQGLTLRKQRVGDRRLGAQLGDQQRLGGCGGFEARGEFRIVGRDHETFGDLCAGLPIC</sequence>
<organism evidence="1 2">
    <name type="scientific">Caulobacter vibrioides</name>
    <name type="common">Caulobacter crescentus</name>
    <dbReference type="NCBI Taxonomy" id="155892"/>
    <lineage>
        <taxon>Bacteria</taxon>
        <taxon>Pseudomonadati</taxon>
        <taxon>Pseudomonadota</taxon>
        <taxon>Alphaproteobacteria</taxon>
        <taxon>Caulobacterales</taxon>
        <taxon>Caulobacteraceae</taxon>
        <taxon>Caulobacter</taxon>
    </lineage>
</organism>
<dbReference type="AlphaFoldDB" id="A0A290MX38"/>
<gene>
    <name evidence="1" type="ORF">CA606_11760</name>
</gene>
<reference evidence="2" key="1">
    <citation type="submission" date="2017-09" db="EMBL/GenBank/DDBJ databases">
        <title>Genome evolution observed in wild isolates of Caulobacter crescentus.</title>
        <authorList>
            <person name="Ely B."/>
            <person name="Wilson K."/>
            <person name="Scott D."/>
        </authorList>
    </citation>
    <scope>NUCLEOTIDE SEQUENCE [LARGE SCALE GENOMIC DNA]</scope>
    <source>
        <strain evidence="2">CB13b1a</strain>
    </source>
</reference>
<evidence type="ECO:0000313" key="2">
    <source>
        <dbReference type="Proteomes" id="UP000217311"/>
    </source>
</evidence>
<dbReference type="Proteomes" id="UP000217311">
    <property type="component" value="Chromosome"/>
</dbReference>